<dbReference type="GO" id="GO:0015934">
    <property type="term" value="C:large ribosomal subunit"/>
    <property type="evidence" value="ECO:0007669"/>
    <property type="project" value="InterPro"/>
</dbReference>
<keyword evidence="2 7" id="KW-0699">rRNA-binding</keyword>
<dbReference type="NCBIfam" id="TIGR01171">
    <property type="entry name" value="rplB_bact"/>
    <property type="match status" value="1"/>
</dbReference>
<evidence type="ECO:0000256" key="1">
    <source>
        <dbReference type="ARBA" id="ARBA00005636"/>
    </source>
</evidence>
<dbReference type="InterPro" id="IPR012340">
    <property type="entry name" value="NA-bd_OB-fold"/>
</dbReference>
<name>A5KQG0_9FIRM</name>
<dbReference type="PIRSF" id="PIRSF002158">
    <property type="entry name" value="Ribosomal_L2"/>
    <property type="match status" value="1"/>
</dbReference>
<evidence type="ECO:0000256" key="4">
    <source>
        <dbReference type="ARBA" id="ARBA00022980"/>
    </source>
</evidence>
<dbReference type="GO" id="GO:0016740">
    <property type="term" value="F:transferase activity"/>
    <property type="evidence" value="ECO:0007669"/>
    <property type="project" value="InterPro"/>
</dbReference>
<dbReference type="HAMAP" id="MF_01320_B">
    <property type="entry name" value="Ribosomal_uL2_B"/>
    <property type="match status" value="1"/>
</dbReference>
<comment type="subunit">
    <text evidence="7">Part of the 50S ribosomal subunit. Forms a bridge to the 30S subunit in the 70S ribosome.</text>
</comment>
<comment type="function">
    <text evidence="7">One of the primary rRNA binding proteins. Required for association of the 30S and 50S subunits to form the 70S ribosome, for tRNA binding and peptide bond formation. It has been suggested to have peptidyltransferase activity; this is somewhat controversial. Makes several contacts with the 16S rRNA in the 70S ribosome.</text>
</comment>
<dbReference type="InterPro" id="IPR008991">
    <property type="entry name" value="Translation_prot_SH3-like_sf"/>
</dbReference>
<dbReference type="SUPFAM" id="SSF50104">
    <property type="entry name" value="Translation proteins SH3-like domain"/>
    <property type="match status" value="1"/>
</dbReference>
<dbReference type="Gene3D" id="2.40.50.140">
    <property type="entry name" value="Nucleic acid-binding proteins"/>
    <property type="match status" value="1"/>
</dbReference>
<dbReference type="PANTHER" id="PTHR13691:SF5">
    <property type="entry name" value="LARGE RIBOSOMAL SUBUNIT PROTEIN UL2M"/>
    <property type="match status" value="1"/>
</dbReference>
<protein>
    <recommendedName>
        <fullName evidence="6 7">Large ribosomal subunit protein uL2</fullName>
    </recommendedName>
</protein>
<keyword evidence="4 7" id="KW-0689">Ribosomal protein</keyword>
<comment type="similarity">
    <text evidence="1 7">Belongs to the universal ribosomal protein uL2 family.</text>
</comment>
<sequence length="286" mass="30929">MKGEKVMGIRTYNPYTPSRRQMTGSDFSEITKTTPEKSLLDSKKRKAGRNAQGKITVRHRGGGAKKKYRIVDFKRKKDGIPATVVGIEYDPNRSANIALICYADGEKAYILAPEGLKDGMTVMNGADAEVRVGNCLPLSEIPVGTQIHNIELYPGKGGQLVRSAGNSAQLMAKEGKYATLRLPSGEMRMVPIICRASIGVVGNGEHNLINVGKAGRKRHMGIRPTVRGSVMNPNDHPHGGGEGKTGIGRPGPCTPWGKPALGLKTRKKNKASNKLIVRRRDGKAIK</sequence>
<keyword evidence="3 7" id="KW-0694">RNA-binding</keyword>
<dbReference type="InterPro" id="IPR005880">
    <property type="entry name" value="Ribosomal_uL2_bac/org-type"/>
</dbReference>
<dbReference type="FunFam" id="4.10.950.10:FF:000001">
    <property type="entry name" value="50S ribosomal protein L2"/>
    <property type="match status" value="1"/>
</dbReference>
<evidence type="ECO:0000259" key="10">
    <source>
        <dbReference type="SMART" id="SM01383"/>
    </source>
</evidence>
<keyword evidence="5 7" id="KW-0687">Ribonucleoprotein</keyword>
<evidence type="ECO:0000256" key="5">
    <source>
        <dbReference type="ARBA" id="ARBA00023274"/>
    </source>
</evidence>
<feature type="region of interest" description="Disordered" evidence="8">
    <location>
        <begin position="225"/>
        <end position="286"/>
    </location>
</feature>
<feature type="compositionally biased region" description="Polar residues" evidence="8">
    <location>
        <begin position="13"/>
        <end position="33"/>
    </location>
</feature>
<dbReference type="FunFam" id="2.40.50.140:FF:000003">
    <property type="entry name" value="50S ribosomal protein L2"/>
    <property type="match status" value="1"/>
</dbReference>
<dbReference type="PANTHER" id="PTHR13691">
    <property type="entry name" value="RIBOSOMAL PROTEIN L2"/>
    <property type="match status" value="1"/>
</dbReference>
<dbReference type="EMBL" id="AAVP02000016">
    <property type="protein sequence ID" value="EDK23350.1"/>
    <property type="molecule type" value="Genomic_DNA"/>
</dbReference>
<proteinExistence type="inferred from homology"/>
<dbReference type="PaxDb" id="411460-RUMTOR_02498"/>
<dbReference type="PROSITE" id="PS00467">
    <property type="entry name" value="RIBOSOMAL_L2"/>
    <property type="match status" value="1"/>
</dbReference>
<feature type="region of interest" description="Disordered" evidence="8">
    <location>
        <begin position="12"/>
        <end position="53"/>
    </location>
</feature>
<dbReference type="Proteomes" id="UP000003577">
    <property type="component" value="Unassembled WGS sequence"/>
</dbReference>
<feature type="domain" description="Large ribosomal subunit protein uL2 RNA-binding" evidence="10">
    <location>
        <begin position="48"/>
        <end position="124"/>
    </location>
</feature>
<dbReference type="GO" id="GO:0019843">
    <property type="term" value="F:rRNA binding"/>
    <property type="evidence" value="ECO:0007669"/>
    <property type="project" value="UniProtKB-UniRule"/>
</dbReference>
<evidence type="ECO:0000256" key="3">
    <source>
        <dbReference type="ARBA" id="ARBA00022884"/>
    </source>
</evidence>
<evidence type="ECO:0000313" key="12">
    <source>
        <dbReference type="Proteomes" id="UP000003577"/>
    </source>
</evidence>
<evidence type="ECO:0000256" key="7">
    <source>
        <dbReference type="HAMAP-Rule" id="MF_01320"/>
    </source>
</evidence>
<organism evidence="11 12">
    <name type="scientific">[Ruminococcus] torques ATCC 27756</name>
    <dbReference type="NCBI Taxonomy" id="411460"/>
    <lineage>
        <taxon>Bacteria</taxon>
        <taxon>Bacillati</taxon>
        <taxon>Bacillota</taxon>
        <taxon>Clostridia</taxon>
        <taxon>Lachnospirales</taxon>
        <taxon>Lachnospiraceae</taxon>
        <taxon>Mediterraneibacter</taxon>
    </lineage>
</organism>
<dbReference type="SMART" id="SM01383">
    <property type="entry name" value="Ribosomal_L2"/>
    <property type="match status" value="1"/>
</dbReference>
<evidence type="ECO:0000256" key="2">
    <source>
        <dbReference type="ARBA" id="ARBA00022730"/>
    </source>
</evidence>
<dbReference type="SUPFAM" id="SSF50249">
    <property type="entry name" value="Nucleic acid-binding proteins"/>
    <property type="match status" value="1"/>
</dbReference>
<dbReference type="InterPro" id="IPR014726">
    <property type="entry name" value="Ribosomal_uL2_dom3"/>
</dbReference>
<dbReference type="AlphaFoldDB" id="A5KQG0"/>
<dbReference type="Pfam" id="PF03947">
    <property type="entry name" value="Ribosomal_L2_C"/>
    <property type="match status" value="1"/>
</dbReference>
<dbReference type="GO" id="GO:0003735">
    <property type="term" value="F:structural constituent of ribosome"/>
    <property type="evidence" value="ECO:0007669"/>
    <property type="project" value="InterPro"/>
</dbReference>
<dbReference type="HOGENOM" id="CLU_036235_2_1_9"/>
<dbReference type="Gene3D" id="2.30.30.30">
    <property type="match status" value="1"/>
</dbReference>
<dbReference type="InterPro" id="IPR022671">
    <property type="entry name" value="Ribosomal_uL2_CS"/>
</dbReference>
<dbReference type="InterPro" id="IPR002171">
    <property type="entry name" value="Ribosomal_uL2"/>
</dbReference>
<evidence type="ECO:0000256" key="6">
    <source>
        <dbReference type="ARBA" id="ARBA00035242"/>
    </source>
</evidence>
<dbReference type="InterPro" id="IPR014722">
    <property type="entry name" value="Rib_uL2_dom2"/>
</dbReference>
<evidence type="ECO:0000256" key="8">
    <source>
        <dbReference type="SAM" id="MobiDB-lite"/>
    </source>
</evidence>
<dbReference type="GO" id="GO:0002181">
    <property type="term" value="P:cytoplasmic translation"/>
    <property type="evidence" value="ECO:0007669"/>
    <property type="project" value="TreeGrafter"/>
</dbReference>
<dbReference type="SMART" id="SM01382">
    <property type="entry name" value="Ribosomal_L2_C"/>
    <property type="match status" value="1"/>
</dbReference>
<dbReference type="Gene3D" id="4.10.950.10">
    <property type="entry name" value="Ribosomal protein L2, domain 3"/>
    <property type="match status" value="1"/>
</dbReference>
<comment type="caution">
    <text evidence="11">The sequence shown here is derived from an EMBL/GenBank/DDBJ whole genome shotgun (WGS) entry which is preliminary data.</text>
</comment>
<reference evidence="11 12" key="1">
    <citation type="submission" date="2007-03" db="EMBL/GenBank/DDBJ databases">
        <authorList>
            <person name="Fulton L."/>
            <person name="Clifton S."/>
            <person name="Fulton B."/>
            <person name="Xu J."/>
            <person name="Minx P."/>
            <person name="Pepin K.H."/>
            <person name="Johnson M."/>
            <person name="Thiruvilangam P."/>
            <person name="Bhonagiri V."/>
            <person name="Nash W.E."/>
            <person name="Mardis E.R."/>
            <person name="Wilson R.K."/>
        </authorList>
    </citation>
    <scope>NUCLEOTIDE SEQUENCE [LARGE SCALE GENOMIC DNA]</scope>
    <source>
        <strain evidence="11 12">ATCC 27756</strain>
    </source>
</reference>
<dbReference type="FunFam" id="2.30.30.30:FF:000001">
    <property type="entry name" value="50S ribosomal protein L2"/>
    <property type="match status" value="1"/>
</dbReference>
<feature type="compositionally biased region" description="Basic residues" evidence="8">
    <location>
        <begin position="264"/>
        <end position="277"/>
    </location>
</feature>
<evidence type="ECO:0000313" key="11">
    <source>
        <dbReference type="EMBL" id="EDK23350.1"/>
    </source>
</evidence>
<feature type="domain" description="Large ribosomal subunit protein uL2 C-terminal" evidence="9">
    <location>
        <begin position="130"/>
        <end position="259"/>
    </location>
</feature>
<dbReference type="InterPro" id="IPR022669">
    <property type="entry name" value="Ribosomal_uL2_C"/>
</dbReference>
<gene>
    <name evidence="7 11" type="primary">rplB</name>
    <name evidence="11" type="ORF">RUMTOR_02498</name>
</gene>
<evidence type="ECO:0000259" key="9">
    <source>
        <dbReference type="SMART" id="SM01382"/>
    </source>
</evidence>
<dbReference type="Pfam" id="PF00181">
    <property type="entry name" value="Ribosomal_L2_N"/>
    <property type="match status" value="1"/>
</dbReference>
<accession>A5KQG0</accession>
<dbReference type="InterPro" id="IPR022666">
    <property type="entry name" value="Ribosomal_uL2_RNA-bd_dom"/>
</dbReference>
<reference evidence="11 12" key="2">
    <citation type="submission" date="2007-04" db="EMBL/GenBank/DDBJ databases">
        <title>Draft genome sequence of Ruminococcus torques (ATCC 27756).</title>
        <authorList>
            <person name="Sudarsanam P."/>
            <person name="Ley R."/>
            <person name="Guruge J."/>
            <person name="Turnbaugh P.J."/>
            <person name="Mahowald M."/>
            <person name="Liep D."/>
            <person name="Gordon J."/>
        </authorList>
    </citation>
    <scope>NUCLEOTIDE SEQUENCE [LARGE SCALE GENOMIC DNA]</scope>
    <source>
        <strain evidence="11 12">ATCC 27756</strain>
    </source>
</reference>